<dbReference type="Proteomes" id="UP000824782">
    <property type="component" value="Unassembled WGS sequence"/>
</dbReference>
<gene>
    <name evidence="1" type="ORF">GDO81_012815</name>
</gene>
<keyword evidence="2" id="KW-1185">Reference proteome</keyword>
<organism evidence="1 2">
    <name type="scientific">Engystomops pustulosus</name>
    <name type="common">Tungara frog</name>
    <name type="synonym">Physalaemus pustulosus</name>
    <dbReference type="NCBI Taxonomy" id="76066"/>
    <lineage>
        <taxon>Eukaryota</taxon>
        <taxon>Metazoa</taxon>
        <taxon>Chordata</taxon>
        <taxon>Craniata</taxon>
        <taxon>Vertebrata</taxon>
        <taxon>Euteleostomi</taxon>
        <taxon>Amphibia</taxon>
        <taxon>Batrachia</taxon>
        <taxon>Anura</taxon>
        <taxon>Neobatrachia</taxon>
        <taxon>Hyloidea</taxon>
        <taxon>Leptodactylidae</taxon>
        <taxon>Leiuperinae</taxon>
        <taxon>Engystomops</taxon>
    </lineage>
</organism>
<dbReference type="AlphaFoldDB" id="A0AAV7B295"/>
<sequence length="60" mass="6449">MGRSMPMALSPGTGPWDLHSCPEFCIHRIICLFSRNTLGKACALGAGHDPDSEMSHTPPL</sequence>
<dbReference type="EMBL" id="WNYA01000006">
    <property type="protein sequence ID" value="KAG8565343.1"/>
    <property type="molecule type" value="Genomic_DNA"/>
</dbReference>
<evidence type="ECO:0000313" key="2">
    <source>
        <dbReference type="Proteomes" id="UP000824782"/>
    </source>
</evidence>
<reference evidence="1" key="1">
    <citation type="thesis" date="2020" institute="ProQuest LLC" country="789 East Eisenhower Parkway, Ann Arbor, MI, USA">
        <title>Comparative Genomics and Chromosome Evolution.</title>
        <authorList>
            <person name="Mudd A.B."/>
        </authorList>
    </citation>
    <scope>NUCLEOTIDE SEQUENCE</scope>
    <source>
        <strain evidence="1">237g6f4</strain>
        <tissue evidence="1">Blood</tissue>
    </source>
</reference>
<name>A0AAV7B295_ENGPU</name>
<accession>A0AAV7B295</accession>
<comment type="caution">
    <text evidence="1">The sequence shown here is derived from an EMBL/GenBank/DDBJ whole genome shotgun (WGS) entry which is preliminary data.</text>
</comment>
<proteinExistence type="predicted"/>
<evidence type="ECO:0000313" key="1">
    <source>
        <dbReference type="EMBL" id="KAG8565343.1"/>
    </source>
</evidence>
<protein>
    <submittedName>
        <fullName evidence="1">Uncharacterized protein</fullName>
    </submittedName>
</protein>